<dbReference type="SMART" id="SM00387">
    <property type="entry name" value="HATPase_c"/>
    <property type="match status" value="1"/>
</dbReference>
<keyword evidence="10 20" id="KW-0812">Transmembrane</keyword>
<evidence type="ECO:0000256" key="14">
    <source>
        <dbReference type="ARBA" id="ARBA00023012"/>
    </source>
</evidence>
<gene>
    <name evidence="24" type="ORF">E7272_10680</name>
</gene>
<dbReference type="InterPro" id="IPR036890">
    <property type="entry name" value="HATPase_C_sf"/>
</dbReference>
<dbReference type="AlphaFoldDB" id="A0A927UCB9"/>
<dbReference type="Gene3D" id="1.20.120.160">
    <property type="entry name" value="HPT domain"/>
    <property type="match status" value="1"/>
</dbReference>
<keyword evidence="11" id="KW-0418">Kinase</keyword>
<dbReference type="SUPFAM" id="SSF52172">
    <property type="entry name" value="CheY-like"/>
    <property type="match status" value="1"/>
</dbReference>
<feature type="domain" description="Response regulatory" evidence="22">
    <location>
        <begin position="644"/>
        <end position="762"/>
    </location>
</feature>
<dbReference type="Gene3D" id="1.10.287.130">
    <property type="match status" value="1"/>
</dbReference>
<evidence type="ECO:0000256" key="6">
    <source>
        <dbReference type="ARBA" id="ARBA00022475"/>
    </source>
</evidence>
<evidence type="ECO:0000313" key="24">
    <source>
        <dbReference type="EMBL" id="MBE5920293.1"/>
    </source>
</evidence>
<accession>A0A927UCB9</accession>
<dbReference type="Pfam" id="PF01627">
    <property type="entry name" value="Hpt"/>
    <property type="match status" value="1"/>
</dbReference>
<evidence type="ECO:0000256" key="4">
    <source>
        <dbReference type="ARBA" id="ARBA00012438"/>
    </source>
</evidence>
<evidence type="ECO:0000256" key="13">
    <source>
        <dbReference type="ARBA" id="ARBA00022989"/>
    </source>
</evidence>
<dbReference type="InterPro" id="IPR005467">
    <property type="entry name" value="His_kinase_dom"/>
</dbReference>
<evidence type="ECO:0000256" key="9">
    <source>
        <dbReference type="ARBA" id="ARBA00022679"/>
    </source>
</evidence>
<proteinExistence type="inferred from homology"/>
<comment type="similarity">
    <text evidence="3">In the N-terminal section; belongs to the phytochrome family.</text>
</comment>
<evidence type="ECO:0000313" key="25">
    <source>
        <dbReference type="Proteomes" id="UP000766246"/>
    </source>
</evidence>
<dbReference type="PROSITE" id="PS50110">
    <property type="entry name" value="RESPONSE_REGULATORY"/>
    <property type="match status" value="1"/>
</dbReference>
<keyword evidence="12" id="KW-0547">Nucleotide-binding</keyword>
<dbReference type="SUPFAM" id="SSF55874">
    <property type="entry name" value="ATPase domain of HSP90 chaperone/DNA topoisomerase II/histidine kinase"/>
    <property type="match status" value="1"/>
</dbReference>
<dbReference type="Pfam" id="PF02518">
    <property type="entry name" value="HATPase_c"/>
    <property type="match status" value="1"/>
</dbReference>
<comment type="subcellular location">
    <subcellularLocation>
        <location evidence="2">Cell inner membrane</location>
        <topology evidence="2">Multi-pass membrane protein</topology>
    </subcellularLocation>
</comment>
<keyword evidence="9" id="KW-0808">Transferase</keyword>
<dbReference type="SUPFAM" id="SSF47384">
    <property type="entry name" value="Homodimeric domain of signal transducing histidine kinase"/>
    <property type="match status" value="1"/>
</dbReference>
<dbReference type="CDD" id="cd16922">
    <property type="entry name" value="HATPase_EvgS-ArcB-TorS-like"/>
    <property type="match status" value="1"/>
</dbReference>
<protein>
    <recommendedName>
        <fullName evidence="17">Circadian input-output histidine kinase CikA</fullName>
        <ecNumber evidence="4">2.7.13.3</ecNumber>
    </recommendedName>
    <alternativeName>
        <fullName evidence="5">Stage 0 sporulation protein A homolog</fullName>
    </alternativeName>
</protein>
<feature type="transmembrane region" description="Helical" evidence="20">
    <location>
        <begin position="129"/>
        <end position="147"/>
    </location>
</feature>
<dbReference type="CDD" id="cd17546">
    <property type="entry name" value="REC_hyHK_CKI1_RcsC-like"/>
    <property type="match status" value="1"/>
</dbReference>
<organism evidence="24 25">
    <name type="scientific">Pseudobutyrivibrio ruminis</name>
    <dbReference type="NCBI Taxonomy" id="46206"/>
    <lineage>
        <taxon>Bacteria</taxon>
        <taxon>Bacillati</taxon>
        <taxon>Bacillota</taxon>
        <taxon>Clostridia</taxon>
        <taxon>Lachnospirales</taxon>
        <taxon>Lachnospiraceae</taxon>
        <taxon>Pseudobutyrivibrio</taxon>
    </lineage>
</organism>
<feature type="transmembrane region" description="Helical" evidence="20">
    <location>
        <begin position="230"/>
        <end position="251"/>
    </location>
</feature>
<dbReference type="Gene3D" id="3.40.50.2300">
    <property type="match status" value="1"/>
</dbReference>
<feature type="transmembrane region" description="Helical" evidence="20">
    <location>
        <begin position="67"/>
        <end position="88"/>
    </location>
</feature>
<evidence type="ECO:0000256" key="17">
    <source>
        <dbReference type="ARBA" id="ARBA00074306"/>
    </source>
</evidence>
<dbReference type="Pfam" id="PF00072">
    <property type="entry name" value="Response_reg"/>
    <property type="match status" value="1"/>
</dbReference>
<evidence type="ECO:0000256" key="7">
    <source>
        <dbReference type="ARBA" id="ARBA00022519"/>
    </source>
</evidence>
<evidence type="ECO:0000259" key="21">
    <source>
        <dbReference type="PROSITE" id="PS50109"/>
    </source>
</evidence>
<keyword evidence="14" id="KW-0902">Two-component regulatory system</keyword>
<dbReference type="SMART" id="SM00448">
    <property type="entry name" value="REC"/>
    <property type="match status" value="1"/>
</dbReference>
<evidence type="ECO:0000256" key="15">
    <source>
        <dbReference type="ARBA" id="ARBA00023136"/>
    </source>
</evidence>
<dbReference type="GO" id="GO:0005886">
    <property type="term" value="C:plasma membrane"/>
    <property type="evidence" value="ECO:0007669"/>
    <property type="project" value="UniProtKB-SubCell"/>
</dbReference>
<evidence type="ECO:0000256" key="10">
    <source>
        <dbReference type="ARBA" id="ARBA00022692"/>
    </source>
</evidence>
<feature type="modified residue" description="Phosphohistidine" evidence="18">
    <location>
        <position position="845"/>
    </location>
</feature>
<comment type="catalytic activity">
    <reaction evidence="1">
        <text>ATP + protein L-histidine = ADP + protein N-phospho-L-histidine.</text>
        <dbReference type="EC" id="2.7.13.3"/>
    </reaction>
</comment>
<dbReference type="InterPro" id="IPR004358">
    <property type="entry name" value="Sig_transdc_His_kin-like_C"/>
</dbReference>
<dbReference type="Pfam" id="PF00512">
    <property type="entry name" value="HisKA"/>
    <property type="match status" value="1"/>
</dbReference>
<feature type="transmembrane region" description="Helical" evidence="20">
    <location>
        <begin position="33"/>
        <end position="55"/>
    </location>
</feature>
<evidence type="ECO:0000256" key="2">
    <source>
        <dbReference type="ARBA" id="ARBA00004429"/>
    </source>
</evidence>
<dbReference type="EC" id="2.7.13.3" evidence="4"/>
<keyword evidence="7" id="KW-0997">Cell inner membrane</keyword>
<reference evidence="24" key="1">
    <citation type="submission" date="2019-04" db="EMBL/GenBank/DDBJ databases">
        <title>Evolution of Biomass-Degrading Anaerobic Consortia Revealed by Metagenomics.</title>
        <authorList>
            <person name="Peng X."/>
        </authorList>
    </citation>
    <scope>NUCLEOTIDE SEQUENCE</scope>
    <source>
        <strain evidence="24">SIG311</strain>
    </source>
</reference>
<dbReference type="Proteomes" id="UP000766246">
    <property type="component" value="Unassembled WGS sequence"/>
</dbReference>
<dbReference type="InterPro" id="IPR008207">
    <property type="entry name" value="Sig_transdc_His_kin_Hpt_dom"/>
</dbReference>
<dbReference type="InterPro" id="IPR036641">
    <property type="entry name" value="HPT_dom_sf"/>
</dbReference>
<name>A0A927UCB9_9FIRM</name>
<dbReference type="Gene3D" id="3.30.565.10">
    <property type="entry name" value="Histidine kinase-like ATPase, C-terminal domain"/>
    <property type="match status" value="1"/>
</dbReference>
<comment type="caution">
    <text evidence="24">The sequence shown here is derived from an EMBL/GenBank/DDBJ whole genome shotgun (WGS) entry which is preliminary data.</text>
</comment>
<comment type="function">
    <text evidence="16">May play the central regulatory role in sporulation. It may be an element of the effector pathway responsible for the activation of sporulation genes in response to nutritional stress. Spo0A may act in concert with spo0H (a sigma factor) to control the expression of some genes that are critical to the sporulation process.</text>
</comment>
<dbReference type="SUPFAM" id="SSF47226">
    <property type="entry name" value="Histidine-containing phosphotransfer domain, HPT domain"/>
    <property type="match status" value="1"/>
</dbReference>
<evidence type="ECO:0000256" key="3">
    <source>
        <dbReference type="ARBA" id="ARBA00006402"/>
    </source>
</evidence>
<evidence type="ECO:0000256" key="16">
    <source>
        <dbReference type="ARBA" id="ARBA00024867"/>
    </source>
</evidence>
<dbReference type="InterPro" id="IPR003661">
    <property type="entry name" value="HisK_dim/P_dom"/>
</dbReference>
<dbReference type="InterPro" id="IPR011006">
    <property type="entry name" value="CheY-like_superfamily"/>
</dbReference>
<dbReference type="EMBL" id="SVER01000029">
    <property type="protein sequence ID" value="MBE5920293.1"/>
    <property type="molecule type" value="Genomic_DNA"/>
</dbReference>
<dbReference type="InterPro" id="IPR001789">
    <property type="entry name" value="Sig_transdc_resp-reg_receiver"/>
</dbReference>
<evidence type="ECO:0000259" key="22">
    <source>
        <dbReference type="PROSITE" id="PS50110"/>
    </source>
</evidence>
<sequence length="903" mass="101728">MYVKIIPQFIHFDNENLKIILYNMFMKIFLENILYINLILLMAGAVSIQLGALFLKREKHTHGFFKYSVFLLAFGNGLCLTGYSVMSLSTNLTLAYIFRVIGLIGIDIYLLAEIMLITSCLNFSKIAEYSIISIALIAAGFDIFIYGNPETDHFIRYDSFTSYIRSDPYRHIFHYTYLAILIVCLLVISVVWALNSKYRREKKLIFYTFVSNVILAISTIPDLIKISHDISFAHIFYCAGICIAFAVFYIAANSYMAFYITVNSISRDIFSTLPTGLLVFDTNYHLNLSNEYANKLLGLDKEPHRIRLKEIFKLKSGEPLKMFETATEGVAIDYRLTSEVTNKVTLVNFSCKMDKNNEPMCYILVANDLTEENRLVEEAQAANEAKSQFISNISHEIRTPINIISGMDELICRECTDSNILKYAENIGIASKNLSTLINDILDFSKIESGKLEIISNEYCIQNIISDCYNLFSNLASAKKQTLTIDCNPNLPKWLDGDEVRLKQIISNLLSNAVKYTPDGGAITVKITYESIQNNVINLIISVIDNGIGISEKDLPHVFENFQRFELTRNRSIQGTGLGLSITQNLVNLLNGQIHVESVYGKGSVFTVEIPQHIIDNSPIGDITKNYANMSTIHKALFTAPDAKILSVDDVQMNLDVLAGLLKKTQIKIDSVLNGADALDRLNKIKYDLVILDHMMPEMDGIEVLKRLKANKQGLNINTPVIMLTANAMIGADQNYLESGFDDYLSKPIKLIDLEQTIIKHLPPNLVHLNKTVEATPLVANSTEPTSDFLNSIDFLDTKAGLEFAAGDEDFYKQILNTYITEDKRPALEEHFKANDWPNYQIVAHSLKGTSSTIGALELSALAKELEFAVKENRIDYIKEHHNHVLVEYGKLLDKLKNALDKA</sequence>
<keyword evidence="13 20" id="KW-1133">Transmembrane helix</keyword>
<dbReference type="FunFam" id="3.30.565.10:FF:000010">
    <property type="entry name" value="Sensor histidine kinase RcsC"/>
    <property type="match status" value="1"/>
</dbReference>
<dbReference type="PRINTS" id="PR00344">
    <property type="entry name" value="BCTRLSENSOR"/>
</dbReference>
<evidence type="ECO:0000256" key="20">
    <source>
        <dbReference type="SAM" id="Phobius"/>
    </source>
</evidence>
<keyword evidence="15 20" id="KW-0472">Membrane</keyword>
<evidence type="ECO:0000256" key="18">
    <source>
        <dbReference type="PROSITE-ProRule" id="PRU00110"/>
    </source>
</evidence>
<dbReference type="Gene3D" id="3.30.450.20">
    <property type="entry name" value="PAS domain"/>
    <property type="match status" value="1"/>
</dbReference>
<dbReference type="InterPro" id="IPR036097">
    <property type="entry name" value="HisK_dim/P_sf"/>
</dbReference>
<dbReference type="PANTHER" id="PTHR43047">
    <property type="entry name" value="TWO-COMPONENT HISTIDINE PROTEIN KINASE"/>
    <property type="match status" value="1"/>
</dbReference>
<feature type="transmembrane region" description="Helical" evidence="20">
    <location>
        <begin position="172"/>
        <end position="192"/>
    </location>
</feature>
<dbReference type="SMART" id="SM00388">
    <property type="entry name" value="HisKA"/>
    <property type="match status" value="1"/>
</dbReference>
<dbReference type="GO" id="GO:0000155">
    <property type="term" value="F:phosphorelay sensor kinase activity"/>
    <property type="evidence" value="ECO:0007669"/>
    <property type="project" value="InterPro"/>
</dbReference>
<dbReference type="CDD" id="cd00088">
    <property type="entry name" value="HPT"/>
    <property type="match status" value="1"/>
</dbReference>
<dbReference type="PANTHER" id="PTHR43047:SF72">
    <property type="entry name" value="OSMOSENSING HISTIDINE PROTEIN KINASE SLN1"/>
    <property type="match status" value="1"/>
</dbReference>
<evidence type="ECO:0000256" key="1">
    <source>
        <dbReference type="ARBA" id="ARBA00000085"/>
    </source>
</evidence>
<dbReference type="InterPro" id="IPR003594">
    <property type="entry name" value="HATPase_dom"/>
</dbReference>
<keyword evidence="6" id="KW-1003">Cell membrane</keyword>
<evidence type="ECO:0000256" key="8">
    <source>
        <dbReference type="ARBA" id="ARBA00022553"/>
    </source>
</evidence>
<dbReference type="PROSITE" id="PS50894">
    <property type="entry name" value="HPT"/>
    <property type="match status" value="1"/>
</dbReference>
<feature type="domain" description="HPt" evidence="23">
    <location>
        <begin position="808"/>
        <end position="903"/>
    </location>
</feature>
<evidence type="ECO:0000259" key="23">
    <source>
        <dbReference type="PROSITE" id="PS50894"/>
    </source>
</evidence>
<dbReference type="CDD" id="cd00082">
    <property type="entry name" value="HisKA"/>
    <property type="match status" value="1"/>
</dbReference>
<feature type="transmembrane region" description="Helical" evidence="20">
    <location>
        <begin position="94"/>
        <end position="117"/>
    </location>
</feature>
<keyword evidence="8 19" id="KW-0597">Phosphoprotein</keyword>
<evidence type="ECO:0000256" key="11">
    <source>
        <dbReference type="ARBA" id="ARBA00022777"/>
    </source>
</evidence>
<feature type="domain" description="Histidine kinase" evidence="21">
    <location>
        <begin position="392"/>
        <end position="614"/>
    </location>
</feature>
<dbReference type="PROSITE" id="PS50109">
    <property type="entry name" value="HIS_KIN"/>
    <property type="match status" value="1"/>
</dbReference>
<keyword evidence="12" id="KW-0067">ATP-binding</keyword>
<dbReference type="GO" id="GO:0009927">
    <property type="term" value="F:histidine phosphotransfer kinase activity"/>
    <property type="evidence" value="ECO:0007669"/>
    <property type="project" value="TreeGrafter"/>
</dbReference>
<evidence type="ECO:0000256" key="19">
    <source>
        <dbReference type="PROSITE-ProRule" id="PRU00169"/>
    </source>
</evidence>
<evidence type="ECO:0000256" key="5">
    <source>
        <dbReference type="ARBA" id="ARBA00018672"/>
    </source>
</evidence>
<feature type="modified residue" description="4-aspartylphosphate" evidence="19">
    <location>
        <position position="693"/>
    </location>
</feature>
<evidence type="ECO:0000256" key="12">
    <source>
        <dbReference type="ARBA" id="ARBA00022840"/>
    </source>
</evidence>